<gene>
    <name evidence="9" type="ORF">METZ01_LOCUS345669</name>
</gene>
<evidence type="ECO:0000256" key="2">
    <source>
        <dbReference type="ARBA" id="ARBA00005840"/>
    </source>
</evidence>
<name>A0A382R6L0_9ZZZZ</name>
<feature type="transmembrane region" description="Helical" evidence="7">
    <location>
        <begin position="197"/>
        <end position="222"/>
    </location>
</feature>
<keyword evidence="3 7" id="KW-0812">Transmembrane</keyword>
<feature type="transmembrane region" description="Helical" evidence="7">
    <location>
        <begin position="21"/>
        <end position="42"/>
    </location>
</feature>
<dbReference type="InterPro" id="IPR002541">
    <property type="entry name" value="Cyt_c_assembly"/>
</dbReference>
<reference evidence="9" key="1">
    <citation type="submission" date="2018-05" db="EMBL/GenBank/DDBJ databases">
        <authorList>
            <person name="Lanie J.A."/>
            <person name="Ng W.-L."/>
            <person name="Kazmierczak K.M."/>
            <person name="Andrzejewski T.M."/>
            <person name="Davidsen T.M."/>
            <person name="Wayne K.J."/>
            <person name="Tettelin H."/>
            <person name="Glass J.I."/>
            <person name="Rusch D."/>
            <person name="Podicherti R."/>
            <person name="Tsui H.-C.T."/>
            <person name="Winkler M.E."/>
        </authorList>
    </citation>
    <scope>NUCLEOTIDE SEQUENCE</scope>
</reference>
<feature type="transmembrane region" description="Helical" evidence="7">
    <location>
        <begin position="62"/>
        <end position="84"/>
    </location>
</feature>
<evidence type="ECO:0000259" key="8">
    <source>
        <dbReference type="Pfam" id="PF01578"/>
    </source>
</evidence>
<keyword evidence="5 7" id="KW-1133">Transmembrane helix</keyword>
<sequence length="246" mass="27813">MTGIINYLANPGRFSRVSQKIYPWSLGATVLFLLLGLWFALYNSPPDYQQGETVRIMYIHVPAAWMSLFIYSTMVLLSIFSLVWRHPLADLLCKSSAPIGASFTLIALVTGSIWGKPMWGTWWVWDARLTSVFILFLIYMGHIGLVRSIEDHTKSAKAAAILTLIGAINIPIIKFSVDWWNTLHQPASIIRVDGPTIHSSMLVPLVLMAISFMSFYVSFVLLNTQTELYKRRLKAIFVKSLIEGKK</sequence>
<comment type="similarity">
    <text evidence="2">Belongs to the CcmC/CycZ/HelC family.</text>
</comment>
<dbReference type="PANTHER" id="PTHR30071:SF1">
    <property type="entry name" value="CYTOCHROME B_B6 PROTEIN-RELATED"/>
    <property type="match status" value="1"/>
</dbReference>
<evidence type="ECO:0000256" key="7">
    <source>
        <dbReference type="SAM" id="Phobius"/>
    </source>
</evidence>
<dbReference type="GO" id="GO:0015232">
    <property type="term" value="F:heme transmembrane transporter activity"/>
    <property type="evidence" value="ECO:0007669"/>
    <property type="project" value="InterPro"/>
</dbReference>
<dbReference type="GO" id="GO:0005886">
    <property type="term" value="C:plasma membrane"/>
    <property type="evidence" value="ECO:0007669"/>
    <property type="project" value="TreeGrafter"/>
</dbReference>
<dbReference type="NCBIfam" id="TIGR01191">
    <property type="entry name" value="ccmC"/>
    <property type="match status" value="1"/>
</dbReference>
<feature type="transmembrane region" description="Helical" evidence="7">
    <location>
        <begin position="96"/>
        <end position="115"/>
    </location>
</feature>
<dbReference type="GO" id="GO:0017004">
    <property type="term" value="P:cytochrome complex assembly"/>
    <property type="evidence" value="ECO:0007669"/>
    <property type="project" value="UniProtKB-KW"/>
</dbReference>
<feature type="domain" description="Cytochrome c assembly protein" evidence="8">
    <location>
        <begin position="29"/>
        <end position="184"/>
    </location>
</feature>
<dbReference type="PANTHER" id="PTHR30071">
    <property type="entry name" value="HEME EXPORTER PROTEIN C"/>
    <property type="match status" value="1"/>
</dbReference>
<evidence type="ECO:0000256" key="5">
    <source>
        <dbReference type="ARBA" id="ARBA00022989"/>
    </source>
</evidence>
<dbReference type="InterPro" id="IPR045062">
    <property type="entry name" value="Cyt_c_biogenesis_CcsA/CcmC"/>
</dbReference>
<evidence type="ECO:0000313" key="9">
    <source>
        <dbReference type="EMBL" id="SVC92815.1"/>
    </source>
</evidence>
<keyword evidence="6 7" id="KW-0472">Membrane</keyword>
<evidence type="ECO:0000256" key="6">
    <source>
        <dbReference type="ARBA" id="ARBA00023136"/>
    </source>
</evidence>
<dbReference type="Pfam" id="PF01578">
    <property type="entry name" value="Cytochrom_C_asm"/>
    <property type="match status" value="1"/>
</dbReference>
<dbReference type="PRINTS" id="PR01386">
    <property type="entry name" value="CCMCBIOGNSIS"/>
</dbReference>
<evidence type="ECO:0000256" key="4">
    <source>
        <dbReference type="ARBA" id="ARBA00022748"/>
    </source>
</evidence>
<comment type="subcellular location">
    <subcellularLocation>
        <location evidence="1">Membrane</location>
        <topology evidence="1">Multi-pass membrane protein</topology>
    </subcellularLocation>
</comment>
<evidence type="ECO:0000256" key="1">
    <source>
        <dbReference type="ARBA" id="ARBA00004141"/>
    </source>
</evidence>
<feature type="transmembrane region" description="Helical" evidence="7">
    <location>
        <begin position="127"/>
        <end position="146"/>
    </location>
</feature>
<dbReference type="InterPro" id="IPR003557">
    <property type="entry name" value="Cyt_c_biogenesis_CcmC"/>
</dbReference>
<accession>A0A382R6L0</accession>
<dbReference type="GO" id="GO:0020037">
    <property type="term" value="F:heme binding"/>
    <property type="evidence" value="ECO:0007669"/>
    <property type="project" value="InterPro"/>
</dbReference>
<organism evidence="9">
    <name type="scientific">marine metagenome</name>
    <dbReference type="NCBI Taxonomy" id="408172"/>
    <lineage>
        <taxon>unclassified sequences</taxon>
        <taxon>metagenomes</taxon>
        <taxon>ecological metagenomes</taxon>
    </lineage>
</organism>
<dbReference type="AlphaFoldDB" id="A0A382R6L0"/>
<keyword evidence="4" id="KW-0201">Cytochrome c-type biogenesis</keyword>
<proteinExistence type="inferred from homology"/>
<protein>
    <recommendedName>
        <fullName evidence="8">Cytochrome c assembly protein domain-containing protein</fullName>
    </recommendedName>
</protein>
<dbReference type="EMBL" id="UINC01119181">
    <property type="protein sequence ID" value="SVC92815.1"/>
    <property type="molecule type" value="Genomic_DNA"/>
</dbReference>
<feature type="transmembrane region" description="Helical" evidence="7">
    <location>
        <begin position="158"/>
        <end position="177"/>
    </location>
</feature>
<evidence type="ECO:0000256" key="3">
    <source>
        <dbReference type="ARBA" id="ARBA00022692"/>
    </source>
</evidence>